<reference evidence="9" key="1">
    <citation type="submission" date="2020-04" db="EMBL/GenBank/DDBJ databases">
        <authorList>
            <person name="Alioto T."/>
            <person name="Alioto T."/>
            <person name="Gomez Garrido J."/>
        </authorList>
    </citation>
    <scope>NUCLEOTIDE SEQUENCE</scope>
    <source>
        <strain evidence="9">A484AB</strain>
    </source>
</reference>
<dbReference type="EMBL" id="CACRXK020003314">
    <property type="protein sequence ID" value="CAB3998275.1"/>
    <property type="molecule type" value="Genomic_DNA"/>
</dbReference>
<feature type="compositionally biased region" description="Pro residues" evidence="8">
    <location>
        <begin position="341"/>
        <end position="353"/>
    </location>
</feature>
<name>A0A7D9E1B3_PARCT</name>
<gene>
    <name evidence="9" type="ORF">PACLA_8A043728</name>
</gene>
<evidence type="ECO:0000256" key="6">
    <source>
        <dbReference type="ARBA" id="ARBA00023139"/>
    </source>
</evidence>
<evidence type="ECO:0000256" key="8">
    <source>
        <dbReference type="SAM" id="MobiDB-lite"/>
    </source>
</evidence>
<feature type="compositionally biased region" description="Polar residues" evidence="8">
    <location>
        <begin position="1"/>
        <end position="11"/>
    </location>
</feature>
<keyword evidence="5" id="KW-0472">Membrane</keyword>
<evidence type="ECO:0000256" key="3">
    <source>
        <dbReference type="ARBA" id="ARBA00022475"/>
    </source>
</evidence>
<comment type="caution">
    <text evidence="9">The sequence shown here is derived from an EMBL/GenBank/DDBJ whole genome shotgun (WGS) entry which is preliminary data.</text>
</comment>
<evidence type="ECO:0000313" key="9">
    <source>
        <dbReference type="EMBL" id="CAB3998275.1"/>
    </source>
</evidence>
<evidence type="ECO:0000256" key="1">
    <source>
        <dbReference type="ARBA" id="ARBA00004193"/>
    </source>
</evidence>
<keyword evidence="6" id="KW-0564">Palmitate</keyword>
<evidence type="ECO:0000256" key="4">
    <source>
        <dbReference type="ARBA" id="ARBA00022707"/>
    </source>
</evidence>
<evidence type="ECO:0000256" key="5">
    <source>
        <dbReference type="ARBA" id="ARBA00023136"/>
    </source>
</evidence>
<keyword evidence="4" id="KW-0519">Myristate</keyword>
<accession>A0A7D9E1B3</accession>
<sequence>MGVSVSNQQSGEARRGDHTPLPQDVQPYQGWPLECLVIAFPVKMKRTYNAVTSNIDDYYPTISRYLQQGYTLNTFCPLPKSVSTAGINTMEMKYEAIFSRPVGVAARQDGAGFTVERSTMHFENSSRARVADSSDVMKNIIDHTSKGGRLIGVEYNGQGVIRGINHRVDNEIGVDILLEIPKQPTPAKYVYQVINVPFSVTASMRHQTSHCDWLGTFSSYLNQGWKLVRVFIDGSRERDGREFTVNSIWFFEKETSKFQDPTPIYEGVIIEYFHKVSTRGSVRTDWSPVIVEMGRRGWELACVQESGEMGMAGFAKVEMKLNMFFQRKIVAARGQYSSRPPFRPTTLPGPPPQYSSRPPSRATTPPHQSHLPRQRPSYPPSEAPSYPPSYHTERFD</sequence>
<dbReference type="Proteomes" id="UP001152795">
    <property type="component" value="Unassembled WGS sequence"/>
</dbReference>
<keyword evidence="7" id="KW-0449">Lipoprotein</keyword>
<dbReference type="GO" id="GO:0005886">
    <property type="term" value="C:plasma membrane"/>
    <property type="evidence" value="ECO:0007669"/>
    <property type="project" value="UniProtKB-SubCell"/>
</dbReference>
<feature type="compositionally biased region" description="Low complexity" evidence="8">
    <location>
        <begin position="354"/>
        <end position="366"/>
    </location>
</feature>
<dbReference type="OrthoDB" id="5970923at2759"/>
<proteinExistence type="inferred from homology"/>
<evidence type="ECO:0000313" key="10">
    <source>
        <dbReference type="Proteomes" id="UP001152795"/>
    </source>
</evidence>
<comment type="similarity">
    <text evidence="2">Belongs to the raftlin family.</text>
</comment>
<dbReference type="AlphaFoldDB" id="A0A7D9E1B3"/>
<keyword evidence="10" id="KW-1185">Reference proteome</keyword>
<evidence type="ECO:0000256" key="2">
    <source>
        <dbReference type="ARBA" id="ARBA00006390"/>
    </source>
</evidence>
<feature type="region of interest" description="Disordered" evidence="8">
    <location>
        <begin position="1"/>
        <end position="25"/>
    </location>
</feature>
<dbReference type="InterPro" id="IPR028169">
    <property type="entry name" value="Raftlin"/>
</dbReference>
<evidence type="ECO:0000256" key="7">
    <source>
        <dbReference type="ARBA" id="ARBA00023288"/>
    </source>
</evidence>
<comment type="subcellular location">
    <subcellularLocation>
        <location evidence="1">Cell membrane</location>
        <topology evidence="1">Lipid-anchor</topology>
    </subcellularLocation>
</comment>
<dbReference type="Pfam" id="PF15250">
    <property type="entry name" value="Raftlin"/>
    <property type="match status" value="1"/>
</dbReference>
<protein>
    <submittedName>
        <fullName evidence="9">Uncharacterized protein</fullName>
    </submittedName>
</protein>
<feature type="region of interest" description="Disordered" evidence="8">
    <location>
        <begin position="336"/>
        <end position="396"/>
    </location>
</feature>
<organism evidence="9 10">
    <name type="scientific">Paramuricea clavata</name>
    <name type="common">Red gorgonian</name>
    <name type="synonym">Violescent sea-whip</name>
    <dbReference type="NCBI Taxonomy" id="317549"/>
    <lineage>
        <taxon>Eukaryota</taxon>
        <taxon>Metazoa</taxon>
        <taxon>Cnidaria</taxon>
        <taxon>Anthozoa</taxon>
        <taxon>Octocorallia</taxon>
        <taxon>Malacalcyonacea</taxon>
        <taxon>Plexauridae</taxon>
        <taxon>Paramuricea</taxon>
    </lineage>
</organism>
<keyword evidence="3" id="KW-1003">Cell membrane</keyword>
<feature type="compositionally biased region" description="Pro residues" evidence="8">
    <location>
        <begin position="377"/>
        <end position="387"/>
    </location>
</feature>